<feature type="domain" description="Protein kinase" evidence="5">
    <location>
        <begin position="16"/>
        <end position="285"/>
    </location>
</feature>
<dbReference type="GO" id="GO:0005524">
    <property type="term" value="F:ATP binding"/>
    <property type="evidence" value="ECO:0007669"/>
    <property type="project" value="UniProtKB-UniRule"/>
</dbReference>
<evidence type="ECO:0000313" key="8">
    <source>
        <dbReference type="EMBL" id="CAF2216471.1"/>
    </source>
</evidence>
<dbReference type="Proteomes" id="UP000681967">
    <property type="component" value="Unassembled WGS sequence"/>
</dbReference>
<dbReference type="SMART" id="SM00220">
    <property type="entry name" value="S_TKc"/>
    <property type="match status" value="1"/>
</dbReference>
<dbReference type="Proteomes" id="UP000681720">
    <property type="component" value="Unassembled WGS sequence"/>
</dbReference>
<protein>
    <recommendedName>
        <fullName evidence="5">Protein kinase domain-containing protein</fullName>
    </recommendedName>
</protein>
<dbReference type="Pfam" id="PF00069">
    <property type="entry name" value="Pkinase"/>
    <property type="match status" value="1"/>
</dbReference>
<dbReference type="PROSITE" id="PS00108">
    <property type="entry name" value="PROTEIN_KINASE_ST"/>
    <property type="match status" value="1"/>
</dbReference>
<proteinExistence type="inferred from homology"/>
<keyword evidence="4" id="KW-0723">Serine/threonine-protein kinase</keyword>
<gene>
    <name evidence="10" type="ORF">BYL167_LOCUS12459</name>
    <name evidence="7" type="ORF">CJN711_LOCUS20908</name>
    <name evidence="12" type="ORF">GIL414_LOCUS13228</name>
    <name evidence="6" type="ORF">KQP761_LOCUS4585</name>
    <name evidence="9" type="ORF">MBJ925_LOCUS36538</name>
    <name evidence="13" type="ORF">OVN521_LOCUS25158</name>
    <name evidence="11" type="ORF">SMN809_LOCUS10723</name>
    <name evidence="8" type="ORF">WKI299_LOCUS35285</name>
</gene>
<comment type="caution">
    <text evidence="13">The sequence shown here is derived from an EMBL/GenBank/DDBJ whole genome shotgun (WGS) entry which is preliminary data.</text>
</comment>
<sequence>MENDSLPLLSDTNERFRRIRELGSGTYGRVLLAFDRDLQQRCALKILPKSTTKYRDFQREYNYSLLLSPHRSIISTYEDRCYQTVDAFVIVQEYAPLGDLFESIPPQRGLPEKAVKTIMKQVASALEFMHEKGLVHRDVKPENVMIFDADFHKVKLIDFGMTRKCGSYVRRLIGSIPYSPPEVCNALHNDILVSTAMDVWAFGVLLFCCLTGNFPWEHAQESDVYYIEYLQWHRSHQIKRRYKLPSQWYRFTSRLMRLFNKMLDPESLRRCPITDIGKYYDNRWIHDHNNCRRLSNEDEGVEEDFSSTESGIESNAMTISSTSNTDFEELTQMMRNSLTTFDHITSGDNQKTLLTKLLS</sequence>
<evidence type="ECO:0000313" key="10">
    <source>
        <dbReference type="EMBL" id="CAF3978143.1"/>
    </source>
</evidence>
<evidence type="ECO:0000256" key="1">
    <source>
        <dbReference type="ARBA" id="ARBA00022741"/>
    </source>
</evidence>
<dbReference type="EMBL" id="CAJOBG010006187">
    <property type="protein sequence ID" value="CAF4178922.1"/>
    <property type="molecule type" value="Genomic_DNA"/>
</dbReference>
<dbReference type="Proteomes" id="UP000663866">
    <property type="component" value="Unassembled WGS sequence"/>
</dbReference>
<dbReference type="SUPFAM" id="SSF56112">
    <property type="entry name" value="Protein kinase-like (PK-like)"/>
    <property type="match status" value="1"/>
</dbReference>
<feature type="binding site" evidence="3">
    <location>
        <position position="45"/>
    </location>
    <ligand>
        <name>ATP</name>
        <dbReference type="ChEBI" id="CHEBI:30616"/>
    </ligand>
</feature>
<evidence type="ECO:0000313" key="14">
    <source>
        <dbReference type="Proteomes" id="UP000663866"/>
    </source>
</evidence>
<evidence type="ECO:0000313" key="6">
    <source>
        <dbReference type="EMBL" id="CAF1297171.1"/>
    </source>
</evidence>
<evidence type="ECO:0000256" key="3">
    <source>
        <dbReference type="PROSITE-ProRule" id="PRU10141"/>
    </source>
</evidence>
<keyword evidence="2 3" id="KW-0067">ATP-binding</keyword>
<dbReference type="Proteomes" id="UP000663834">
    <property type="component" value="Unassembled WGS sequence"/>
</dbReference>
<dbReference type="InterPro" id="IPR017441">
    <property type="entry name" value="Protein_kinase_ATP_BS"/>
</dbReference>
<evidence type="ECO:0000313" key="13">
    <source>
        <dbReference type="EMBL" id="CAF4178922.1"/>
    </source>
</evidence>
<keyword evidence="4" id="KW-0808">Transferase</keyword>
<dbReference type="EMBL" id="CAJNOV010009817">
    <property type="protein sequence ID" value="CAF1380281.1"/>
    <property type="molecule type" value="Genomic_DNA"/>
</dbReference>
<dbReference type="EMBL" id="CAJOBJ010005314">
    <property type="protein sequence ID" value="CAF4027589.1"/>
    <property type="molecule type" value="Genomic_DNA"/>
</dbReference>
<dbReference type="OrthoDB" id="6513151at2759"/>
<keyword evidence="4" id="KW-0418">Kinase</keyword>
<evidence type="ECO:0000313" key="9">
    <source>
        <dbReference type="EMBL" id="CAF2224155.1"/>
    </source>
</evidence>
<dbReference type="PROSITE" id="PS00107">
    <property type="entry name" value="PROTEIN_KINASE_ATP"/>
    <property type="match status" value="1"/>
</dbReference>
<evidence type="ECO:0000259" key="5">
    <source>
        <dbReference type="PROSITE" id="PS50011"/>
    </source>
</evidence>
<dbReference type="EMBL" id="CAJNOW010000882">
    <property type="protein sequence ID" value="CAF1297171.1"/>
    <property type="molecule type" value="Genomic_DNA"/>
</dbReference>
<dbReference type="PANTHER" id="PTHR24359:SF1">
    <property type="entry name" value="INHIBITOR OF NUCLEAR FACTOR KAPPA-B KINASE EPSILON SUBUNIT HOMOLOG 1-RELATED"/>
    <property type="match status" value="1"/>
</dbReference>
<dbReference type="Proteomes" id="UP000676336">
    <property type="component" value="Unassembled WGS sequence"/>
</dbReference>
<dbReference type="GO" id="GO:0004674">
    <property type="term" value="F:protein serine/threonine kinase activity"/>
    <property type="evidence" value="ECO:0007669"/>
    <property type="project" value="UniProtKB-KW"/>
</dbReference>
<dbReference type="EMBL" id="CAJOBI010003713">
    <property type="protein sequence ID" value="CAF3978487.1"/>
    <property type="molecule type" value="Genomic_DNA"/>
</dbReference>
<dbReference type="AlphaFoldDB" id="A0A820ANG6"/>
<keyword evidence="1 3" id="KW-0547">Nucleotide-binding</keyword>
<evidence type="ECO:0000256" key="2">
    <source>
        <dbReference type="ARBA" id="ARBA00022840"/>
    </source>
</evidence>
<dbReference type="PANTHER" id="PTHR24359">
    <property type="entry name" value="SERINE/THREONINE-PROTEIN KINASE SBK1"/>
    <property type="match status" value="1"/>
</dbReference>
<dbReference type="InterPro" id="IPR008271">
    <property type="entry name" value="Ser/Thr_kinase_AS"/>
</dbReference>
<keyword evidence="14" id="KW-1185">Reference proteome</keyword>
<dbReference type="EMBL" id="CAJOBH010004105">
    <property type="protein sequence ID" value="CAF3978143.1"/>
    <property type="molecule type" value="Genomic_DNA"/>
</dbReference>
<dbReference type="EMBL" id="CAJNRF010016946">
    <property type="protein sequence ID" value="CAF2216471.1"/>
    <property type="molecule type" value="Genomic_DNA"/>
</dbReference>
<evidence type="ECO:0000313" key="7">
    <source>
        <dbReference type="EMBL" id="CAF1380281.1"/>
    </source>
</evidence>
<dbReference type="Proteomes" id="UP000663824">
    <property type="component" value="Unassembled WGS sequence"/>
</dbReference>
<dbReference type="Proteomes" id="UP000663855">
    <property type="component" value="Unassembled WGS sequence"/>
</dbReference>
<organism evidence="13 14">
    <name type="scientific">Rotaria magnacalcarata</name>
    <dbReference type="NCBI Taxonomy" id="392030"/>
    <lineage>
        <taxon>Eukaryota</taxon>
        <taxon>Metazoa</taxon>
        <taxon>Spiralia</taxon>
        <taxon>Gnathifera</taxon>
        <taxon>Rotifera</taxon>
        <taxon>Eurotatoria</taxon>
        <taxon>Bdelloidea</taxon>
        <taxon>Philodinida</taxon>
        <taxon>Philodinidae</taxon>
        <taxon>Rotaria</taxon>
    </lineage>
</organism>
<evidence type="ECO:0000313" key="12">
    <source>
        <dbReference type="EMBL" id="CAF4027589.1"/>
    </source>
</evidence>
<name>A0A820ANG6_9BILA</name>
<evidence type="ECO:0000256" key="4">
    <source>
        <dbReference type="RuleBase" id="RU000304"/>
    </source>
</evidence>
<dbReference type="Gene3D" id="1.10.510.10">
    <property type="entry name" value="Transferase(Phosphotransferase) domain 1"/>
    <property type="match status" value="1"/>
</dbReference>
<reference evidence="13" key="1">
    <citation type="submission" date="2021-02" db="EMBL/GenBank/DDBJ databases">
        <authorList>
            <person name="Nowell W R."/>
        </authorList>
    </citation>
    <scope>NUCLEOTIDE SEQUENCE</scope>
</reference>
<dbReference type="EMBL" id="CAJNRE010020189">
    <property type="protein sequence ID" value="CAF2224155.1"/>
    <property type="molecule type" value="Genomic_DNA"/>
</dbReference>
<comment type="similarity">
    <text evidence="4">Belongs to the protein kinase superfamily.</text>
</comment>
<dbReference type="InterPro" id="IPR000719">
    <property type="entry name" value="Prot_kinase_dom"/>
</dbReference>
<dbReference type="PROSITE" id="PS50011">
    <property type="entry name" value="PROTEIN_KINASE_DOM"/>
    <property type="match status" value="1"/>
</dbReference>
<dbReference type="InterPro" id="IPR011009">
    <property type="entry name" value="Kinase-like_dom_sf"/>
</dbReference>
<accession>A0A820ANG6</accession>
<evidence type="ECO:0000313" key="11">
    <source>
        <dbReference type="EMBL" id="CAF3978487.1"/>
    </source>
</evidence>
<dbReference type="Proteomes" id="UP000663856">
    <property type="component" value="Unassembled WGS sequence"/>
</dbReference>